<feature type="region of interest" description="Disordered" evidence="4">
    <location>
        <begin position="159"/>
        <end position="197"/>
    </location>
</feature>
<gene>
    <name evidence="6" type="ORF">CYNAS_LOCUS22457</name>
</gene>
<dbReference type="SUPFAM" id="SSF56762">
    <property type="entry name" value="HydB/Nqo4-like"/>
    <property type="match status" value="1"/>
</dbReference>
<evidence type="ECO:0000256" key="1">
    <source>
        <dbReference type="ARBA" id="ARBA00005769"/>
    </source>
</evidence>
<feature type="domain" description="NADH-quinone oxidoreductase subunit D" evidence="5">
    <location>
        <begin position="224"/>
        <end position="273"/>
    </location>
</feature>
<name>A0AA36MEP0_CYLNA</name>
<dbReference type="GO" id="GO:0006120">
    <property type="term" value="P:mitochondrial electron transport, NADH to ubiquinone"/>
    <property type="evidence" value="ECO:0007669"/>
    <property type="project" value="TreeGrafter"/>
</dbReference>
<feature type="region of interest" description="Disordered" evidence="4">
    <location>
        <begin position="78"/>
        <end position="129"/>
    </location>
</feature>
<dbReference type="GO" id="GO:0016651">
    <property type="term" value="F:oxidoreductase activity, acting on NAD(P)H"/>
    <property type="evidence" value="ECO:0007669"/>
    <property type="project" value="InterPro"/>
</dbReference>
<dbReference type="PANTHER" id="PTHR11993:SF10">
    <property type="entry name" value="NADH DEHYDROGENASE [UBIQUINONE] IRON-SULFUR PROTEIN 2, MITOCHONDRIAL"/>
    <property type="match status" value="1"/>
</dbReference>
<dbReference type="InterPro" id="IPR029014">
    <property type="entry name" value="NiFe-Hase_large"/>
</dbReference>
<accession>A0AA36MEP0</accession>
<organism evidence="6 7">
    <name type="scientific">Cylicocyclus nassatus</name>
    <name type="common">Nematode worm</name>
    <dbReference type="NCBI Taxonomy" id="53992"/>
    <lineage>
        <taxon>Eukaryota</taxon>
        <taxon>Metazoa</taxon>
        <taxon>Ecdysozoa</taxon>
        <taxon>Nematoda</taxon>
        <taxon>Chromadorea</taxon>
        <taxon>Rhabditida</taxon>
        <taxon>Rhabditina</taxon>
        <taxon>Rhabditomorpha</taxon>
        <taxon>Strongyloidea</taxon>
        <taxon>Strongylidae</taxon>
        <taxon>Cylicocyclus</taxon>
    </lineage>
</organism>
<dbReference type="AlphaFoldDB" id="A0AA36MEP0"/>
<dbReference type="PANTHER" id="PTHR11993">
    <property type="entry name" value="NADH-UBIQUINONE OXIDOREDUCTASE 49 KDA SUBUNIT"/>
    <property type="match status" value="1"/>
</dbReference>
<dbReference type="Proteomes" id="UP001176961">
    <property type="component" value="Unassembled WGS sequence"/>
</dbReference>
<evidence type="ECO:0000313" key="6">
    <source>
        <dbReference type="EMBL" id="CAJ0610474.1"/>
    </source>
</evidence>
<evidence type="ECO:0000313" key="7">
    <source>
        <dbReference type="Proteomes" id="UP001176961"/>
    </source>
</evidence>
<dbReference type="GO" id="GO:0051287">
    <property type="term" value="F:NAD binding"/>
    <property type="evidence" value="ECO:0007669"/>
    <property type="project" value="InterPro"/>
</dbReference>
<evidence type="ECO:0000259" key="5">
    <source>
        <dbReference type="Pfam" id="PF00346"/>
    </source>
</evidence>
<protein>
    <recommendedName>
        <fullName evidence="2">Complex I-49kD</fullName>
    </recommendedName>
    <alternativeName>
        <fullName evidence="3">NADH-ubiquinone oxidoreductase 49 kDa subunit</fullName>
    </alternativeName>
</protein>
<comment type="caution">
    <text evidence="6">The sequence shown here is derived from an EMBL/GenBank/DDBJ whole genome shotgun (WGS) entry which is preliminary data.</text>
</comment>
<sequence>MNQLRYVEQRAKHEAHSKMVAAGQVSYLVSFPSYIAASLTPGFQVNGPPQATPQVQIAVPPAHEPTAKTNETSAEAAALASTPGRPQLYSSSVQQPRRKGGYPPQPDPSQSYAQQTQAQGAYISPNKRLSTAERRCARLLDNHGRPQMPHHSQEVVLLSSGQQGQPPNAYAVQQQRSGAHPGYPSHGHPDYPPQQYAQPQPFIRHNRNRHSHRSLIWLMHTPPVRQVTIFHPERIDELEDMLTENRIWKARTVDIGLFSAADVLNWGFGAVMLEDRESSKIFAKPNFTKSTIKWNLM</sequence>
<feature type="compositionally biased region" description="Polar residues" evidence="4">
    <location>
        <begin position="159"/>
        <end position="177"/>
    </location>
</feature>
<keyword evidence="7" id="KW-1185">Reference proteome</keyword>
<dbReference type="InterPro" id="IPR022885">
    <property type="entry name" value="NDH1_su_D/H"/>
</dbReference>
<dbReference type="Gene3D" id="1.10.645.10">
    <property type="entry name" value="Cytochrome-c3 Hydrogenase, chain B"/>
    <property type="match status" value="1"/>
</dbReference>
<dbReference type="GO" id="GO:0005739">
    <property type="term" value="C:mitochondrion"/>
    <property type="evidence" value="ECO:0007669"/>
    <property type="project" value="GOC"/>
</dbReference>
<evidence type="ECO:0000256" key="3">
    <source>
        <dbReference type="ARBA" id="ARBA00031562"/>
    </source>
</evidence>
<feature type="compositionally biased region" description="Polar residues" evidence="4">
    <location>
        <begin position="108"/>
        <end position="119"/>
    </location>
</feature>
<dbReference type="EMBL" id="CATQJL010000326">
    <property type="protein sequence ID" value="CAJ0610474.1"/>
    <property type="molecule type" value="Genomic_DNA"/>
</dbReference>
<proteinExistence type="inferred from homology"/>
<evidence type="ECO:0000256" key="4">
    <source>
        <dbReference type="SAM" id="MobiDB-lite"/>
    </source>
</evidence>
<reference evidence="6" key="1">
    <citation type="submission" date="2023-07" db="EMBL/GenBank/DDBJ databases">
        <authorList>
            <consortium name="CYATHOMIX"/>
        </authorList>
    </citation>
    <scope>NUCLEOTIDE SEQUENCE</scope>
    <source>
        <strain evidence="6">N/A</strain>
    </source>
</reference>
<evidence type="ECO:0000256" key="2">
    <source>
        <dbReference type="ARBA" id="ARBA00030505"/>
    </source>
</evidence>
<dbReference type="Pfam" id="PF00346">
    <property type="entry name" value="Complex1_49kDa"/>
    <property type="match status" value="1"/>
</dbReference>
<dbReference type="InterPro" id="IPR001135">
    <property type="entry name" value="NADH_Q_OxRdtase_suD"/>
</dbReference>
<dbReference type="GO" id="GO:0048038">
    <property type="term" value="F:quinone binding"/>
    <property type="evidence" value="ECO:0007669"/>
    <property type="project" value="InterPro"/>
</dbReference>
<comment type="similarity">
    <text evidence="1">Belongs to the complex I 49 kDa subunit family.</text>
</comment>